<dbReference type="PANTHER" id="PTHR40518">
    <property type="entry name" value="ACETOACETATE DECARBOXYLASE"/>
    <property type="match status" value="1"/>
</dbReference>
<proteinExistence type="predicted"/>
<evidence type="ECO:0000256" key="1">
    <source>
        <dbReference type="SAM" id="SignalP"/>
    </source>
</evidence>
<sequence>MVRLIRATLAISLFTFTDAQGPWPCGTCTNDSPEPIIPAPPPWILKASAYAFPIIPLEKLPSKAYSPLEKNSTATKGTFLGLTGAILLVRYTDTPVGPYDELSIIPGVFGYIKTNSDGSRTPKASIRGTRFYVSQKYTNWNGRVNWNIPKHLAKFVWTDNTDGSSSVKIYPYDTTGDPHESTPATLPFFQASFSPVTPTIPLPINTDILRYLGLSPPLIQAPLPAGDGSYGELPGTTQWAETLLGMSSDFSTPGIFDMYQGAGDEVGDSGFNAVGDEYFPNFWPNIPRYNVGIKMENATISFPVPDKWY</sequence>
<feature type="chain" id="PRO_5002246357" evidence="1">
    <location>
        <begin position="20"/>
        <end position="309"/>
    </location>
</feature>
<dbReference type="EMBL" id="KN847549">
    <property type="protein sequence ID" value="KIW02466.1"/>
    <property type="molecule type" value="Genomic_DNA"/>
</dbReference>
<feature type="signal peptide" evidence="1">
    <location>
        <begin position="1"/>
        <end position="19"/>
    </location>
</feature>
<organism evidence="2 3">
    <name type="scientific">Verruconis gallopava</name>
    <dbReference type="NCBI Taxonomy" id="253628"/>
    <lineage>
        <taxon>Eukaryota</taxon>
        <taxon>Fungi</taxon>
        <taxon>Dikarya</taxon>
        <taxon>Ascomycota</taxon>
        <taxon>Pezizomycotina</taxon>
        <taxon>Dothideomycetes</taxon>
        <taxon>Pleosporomycetidae</taxon>
        <taxon>Venturiales</taxon>
        <taxon>Sympoventuriaceae</taxon>
        <taxon>Verruconis</taxon>
    </lineage>
</organism>
<name>A0A0D1XJJ1_9PEZI</name>
<dbReference type="RefSeq" id="XP_016212335.1">
    <property type="nucleotide sequence ID" value="XM_016359887.1"/>
</dbReference>
<dbReference type="SUPFAM" id="SSF160104">
    <property type="entry name" value="Acetoacetate decarboxylase-like"/>
    <property type="match status" value="1"/>
</dbReference>
<keyword evidence="1" id="KW-0732">Signal</keyword>
<dbReference type="HOGENOM" id="CLU_050866_1_1_1"/>
<dbReference type="OrthoDB" id="9970474at2759"/>
<dbReference type="PANTHER" id="PTHR40518:SF1">
    <property type="entry name" value="ACETOACETATE DECARBOXYLASE"/>
    <property type="match status" value="1"/>
</dbReference>
<reference evidence="2 3" key="1">
    <citation type="submission" date="2015-01" db="EMBL/GenBank/DDBJ databases">
        <title>The Genome Sequence of Ochroconis gallopava CBS43764.</title>
        <authorList>
            <consortium name="The Broad Institute Genomics Platform"/>
            <person name="Cuomo C."/>
            <person name="de Hoog S."/>
            <person name="Gorbushina A."/>
            <person name="Stielow B."/>
            <person name="Teixiera M."/>
            <person name="Abouelleil A."/>
            <person name="Chapman S.B."/>
            <person name="Priest M."/>
            <person name="Young S.K."/>
            <person name="Wortman J."/>
            <person name="Nusbaum C."/>
            <person name="Birren B."/>
        </authorList>
    </citation>
    <scope>NUCLEOTIDE SEQUENCE [LARGE SCALE GENOMIC DNA]</scope>
    <source>
        <strain evidence="2 3">CBS 43764</strain>
    </source>
</reference>
<dbReference type="VEuPathDB" id="FungiDB:PV09_06274"/>
<dbReference type="AlphaFoldDB" id="A0A0D1XJJ1"/>
<evidence type="ECO:0000313" key="3">
    <source>
        <dbReference type="Proteomes" id="UP000053259"/>
    </source>
</evidence>
<dbReference type="InParanoid" id="A0A0D1XJJ1"/>
<protein>
    <submittedName>
        <fullName evidence="2">Uncharacterized protein</fullName>
    </submittedName>
</protein>
<dbReference type="GeneID" id="27314247"/>
<dbReference type="InterPro" id="IPR023375">
    <property type="entry name" value="ADC_dom_sf"/>
</dbReference>
<gene>
    <name evidence="2" type="ORF">PV09_06274</name>
</gene>
<accession>A0A0D1XJJ1</accession>
<dbReference type="Proteomes" id="UP000053259">
    <property type="component" value="Unassembled WGS sequence"/>
</dbReference>
<keyword evidence="3" id="KW-1185">Reference proteome</keyword>
<evidence type="ECO:0000313" key="2">
    <source>
        <dbReference type="EMBL" id="KIW02466.1"/>
    </source>
</evidence>